<reference evidence="1" key="1">
    <citation type="submission" date="2011-11" db="EMBL/GenBank/DDBJ databases">
        <title>Decoding the brain transcriptome of the Eastern honeybee (Apis cerana) based on pyrosequencing.</title>
        <authorList>
            <person name="Sun L."/>
            <person name="Zheng H."/>
            <person name="Wang Y."/>
            <person name="Xie X."/>
            <person name="Zhu Y."/>
            <person name="Gu W."/>
            <person name="Wang S."/>
        </authorList>
    </citation>
    <scope>NUCLEOTIDE SEQUENCE</scope>
    <source>
        <tissue evidence="1">Brain</tissue>
    </source>
</reference>
<gene>
    <name evidence="1" type="ORF">ACCB14767</name>
</gene>
<accession>V9ILF5</accession>
<sequence length="124" mass="14835">MIFVTIEGTNEEVAHGNIRKERDKTLTTIRELCNDQVLATNSDLWNGRARNELMKYEEHLYDYFQAWVVGSRAESVDLLERCVLLWYHLHHHRIRPHFTQYQHRKSNHNSLRYLRDPDVSDNTG</sequence>
<dbReference type="AlphaFoldDB" id="V9ILF5"/>
<proteinExistence type="evidence at transcript level"/>
<name>V9ILF5_APICE</name>
<evidence type="ECO:0000313" key="1">
    <source>
        <dbReference type="EMBL" id="AEY61958.1"/>
    </source>
</evidence>
<dbReference type="EMBL" id="JR053546">
    <property type="protein sequence ID" value="AEY61958.1"/>
    <property type="molecule type" value="mRNA"/>
</dbReference>
<protein>
    <submittedName>
        <fullName evidence="1">Uncharacterized protein</fullName>
    </submittedName>
</protein>
<organism evidence="1">
    <name type="scientific">Apis cerana</name>
    <name type="common">Indian honeybee</name>
    <dbReference type="NCBI Taxonomy" id="7461"/>
    <lineage>
        <taxon>Eukaryota</taxon>
        <taxon>Metazoa</taxon>
        <taxon>Ecdysozoa</taxon>
        <taxon>Arthropoda</taxon>
        <taxon>Hexapoda</taxon>
        <taxon>Insecta</taxon>
        <taxon>Pterygota</taxon>
        <taxon>Neoptera</taxon>
        <taxon>Endopterygota</taxon>
        <taxon>Hymenoptera</taxon>
        <taxon>Apocrita</taxon>
        <taxon>Aculeata</taxon>
        <taxon>Apoidea</taxon>
        <taxon>Anthophila</taxon>
        <taxon>Apidae</taxon>
        <taxon>Apis</taxon>
    </lineage>
</organism>